<proteinExistence type="predicted"/>
<reference evidence="2 3" key="1">
    <citation type="submission" date="2014-07" db="EMBL/GenBank/DDBJ databases">
        <title>Epilithonimonas lactis LMG 22401 Genome.</title>
        <authorList>
            <person name="Pipes S.E."/>
            <person name="Stropko S.J."/>
        </authorList>
    </citation>
    <scope>NUCLEOTIDE SEQUENCE [LARGE SCALE GENOMIC DNA]</scope>
    <source>
        <strain evidence="2 3">LMG 24401</strain>
    </source>
</reference>
<protein>
    <submittedName>
        <fullName evidence="2">Uncharacterized protein</fullName>
    </submittedName>
</protein>
<dbReference type="Proteomes" id="UP000028623">
    <property type="component" value="Unassembled WGS sequence"/>
</dbReference>
<comment type="caution">
    <text evidence="2">The sequence shown here is derived from an EMBL/GenBank/DDBJ whole genome shotgun (WGS) entry which is preliminary data.</text>
</comment>
<keyword evidence="1" id="KW-0812">Transmembrane</keyword>
<feature type="transmembrane region" description="Helical" evidence="1">
    <location>
        <begin position="21"/>
        <end position="38"/>
    </location>
</feature>
<keyword evidence="1" id="KW-1133">Transmembrane helix</keyword>
<name>A0A085B6B2_9FLAO</name>
<evidence type="ECO:0000313" key="2">
    <source>
        <dbReference type="EMBL" id="KFC18007.1"/>
    </source>
</evidence>
<accession>A0A085B6B2</accession>
<dbReference type="RefSeq" id="WP_034979689.1">
    <property type="nucleotide sequence ID" value="NZ_JPLY01000009.1"/>
</dbReference>
<dbReference type="STRING" id="421072.SAMN04488097_0994"/>
<keyword evidence="3" id="KW-1185">Reference proteome</keyword>
<organism evidence="2 3">
    <name type="scientific">Epilithonimonas lactis</name>
    <dbReference type="NCBI Taxonomy" id="421072"/>
    <lineage>
        <taxon>Bacteria</taxon>
        <taxon>Pseudomonadati</taxon>
        <taxon>Bacteroidota</taxon>
        <taxon>Flavobacteriia</taxon>
        <taxon>Flavobacteriales</taxon>
        <taxon>Weeksellaceae</taxon>
        <taxon>Chryseobacterium group</taxon>
        <taxon>Epilithonimonas</taxon>
    </lineage>
</organism>
<sequence>MAKTQILNDIKPDIFLGKRKVFGILFLFIIHIFSAKVSTPHYSNLGEGEVAVVVSDSVGSDQIDGSDNSQAIYVSSGTTVVDFDNEIEGKIINVDSPASKVESKTIAKKSTREKAVKQINTNRSVKKEPSEEIVYCYPSSKNDFYYSISESHMKALVPSHDSEKVFLKACSVPGKLILKDLFQNTRYYFYNQIIVSDYCGLFSGRAPPFFS</sequence>
<gene>
    <name evidence="2" type="ORF">IO89_19620</name>
</gene>
<evidence type="ECO:0000313" key="3">
    <source>
        <dbReference type="Proteomes" id="UP000028623"/>
    </source>
</evidence>
<dbReference type="EMBL" id="JPLY01000009">
    <property type="protein sequence ID" value="KFC18007.1"/>
    <property type="molecule type" value="Genomic_DNA"/>
</dbReference>
<evidence type="ECO:0000256" key="1">
    <source>
        <dbReference type="SAM" id="Phobius"/>
    </source>
</evidence>
<dbReference type="AlphaFoldDB" id="A0A085B6B2"/>
<keyword evidence="1" id="KW-0472">Membrane</keyword>